<feature type="region of interest" description="Disordered" evidence="1">
    <location>
        <begin position="110"/>
        <end position="371"/>
    </location>
</feature>
<sequence length="465" mass="49651">MAHPPTSAPAAPSKKRKRTPTTSAIPKPPTTTRTAAPTAAHFARLTAIWELDRRIPSPASRAAWAAARGLDVEKVHKWWYRCRARAKKMGIEIPEGSYEMEVGDVEAEVERKEKDKRGRVRAKKEVVEDVGMRKGEEEDDDEKGKNDTANVTMPPQTAPVPMSLPPAQVLMAVDEAMETSGDDAADIPSPSTTPHPPPTLPSSPIGSSSPLTFSQCFLPPSSPYTSPPPRSAPSPHASPPIDLPRLTRASQRLYTLALDPVPPYDSTKPAPLGEGISTLTSESSPVQPLTERRTSQIENVLRVWVPKTKGPKPPAKQAKKPAHRPVKTMILVPQSSKPSRKRSKTTRPPAAAPRTASRSLPAPPLSPARSRAPADIEIDDPLPTAAALEHALYEGITFERVDISLSAVPYIFGLDACGFQFGFVGGSVSLGSELGDTDVNAPDGDTARATAAPAAKVNDSATVDG</sequence>
<dbReference type="Proteomes" id="UP000541558">
    <property type="component" value="Unassembled WGS sequence"/>
</dbReference>
<evidence type="ECO:0000313" key="2">
    <source>
        <dbReference type="EMBL" id="KAF5319829.1"/>
    </source>
</evidence>
<gene>
    <name evidence="2" type="ORF">D9611_012836</name>
</gene>
<feature type="region of interest" description="Disordered" evidence="1">
    <location>
        <begin position="439"/>
        <end position="465"/>
    </location>
</feature>
<feature type="compositionally biased region" description="Pro residues" evidence="1">
    <location>
        <begin position="191"/>
        <end position="201"/>
    </location>
</feature>
<keyword evidence="3" id="KW-1185">Reference proteome</keyword>
<name>A0A8H5F143_9AGAR</name>
<feature type="compositionally biased region" description="Basic and acidic residues" evidence="1">
    <location>
        <begin position="123"/>
        <end position="146"/>
    </location>
</feature>
<feature type="compositionally biased region" description="Pro residues" evidence="1">
    <location>
        <begin position="220"/>
        <end position="242"/>
    </location>
</feature>
<accession>A0A8H5F143</accession>
<evidence type="ECO:0000256" key="1">
    <source>
        <dbReference type="SAM" id="MobiDB-lite"/>
    </source>
</evidence>
<protein>
    <recommendedName>
        <fullName evidence="4">Homeobox domain-containing protein</fullName>
    </recommendedName>
</protein>
<dbReference type="AlphaFoldDB" id="A0A8H5F143"/>
<feature type="compositionally biased region" description="Low complexity" evidence="1">
    <location>
        <begin position="30"/>
        <end position="39"/>
    </location>
</feature>
<feature type="compositionally biased region" description="Basic residues" evidence="1">
    <location>
        <begin position="317"/>
        <end position="326"/>
    </location>
</feature>
<feature type="region of interest" description="Disordered" evidence="1">
    <location>
        <begin position="1"/>
        <end position="39"/>
    </location>
</feature>
<feature type="compositionally biased region" description="Low complexity" evidence="1">
    <location>
        <begin position="346"/>
        <end position="360"/>
    </location>
</feature>
<feature type="compositionally biased region" description="Low complexity" evidence="1">
    <location>
        <begin position="202"/>
        <end position="214"/>
    </location>
</feature>
<proteinExistence type="predicted"/>
<evidence type="ECO:0000313" key="3">
    <source>
        <dbReference type="Proteomes" id="UP000541558"/>
    </source>
</evidence>
<dbReference type="OrthoDB" id="3257151at2759"/>
<feature type="compositionally biased region" description="Low complexity" evidence="1">
    <location>
        <begin position="1"/>
        <end position="12"/>
    </location>
</feature>
<organism evidence="2 3">
    <name type="scientific">Ephemerocybe angulata</name>
    <dbReference type="NCBI Taxonomy" id="980116"/>
    <lineage>
        <taxon>Eukaryota</taxon>
        <taxon>Fungi</taxon>
        <taxon>Dikarya</taxon>
        <taxon>Basidiomycota</taxon>
        <taxon>Agaricomycotina</taxon>
        <taxon>Agaricomycetes</taxon>
        <taxon>Agaricomycetidae</taxon>
        <taxon>Agaricales</taxon>
        <taxon>Agaricineae</taxon>
        <taxon>Psathyrellaceae</taxon>
        <taxon>Ephemerocybe</taxon>
    </lineage>
</organism>
<comment type="caution">
    <text evidence="2">The sequence shown here is derived from an EMBL/GenBank/DDBJ whole genome shotgun (WGS) entry which is preliminary data.</text>
</comment>
<evidence type="ECO:0008006" key="4">
    <source>
        <dbReference type="Google" id="ProtNLM"/>
    </source>
</evidence>
<dbReference type="EMBL" id="JAACJK010000173">
    <property type="protein sequence ID" value="KAF5319829.1"/>
    <property type="molecule type" value="Genomic_DNA"/>
</dbReference>
<feature type="compositionally biased region" description="Polar residues" evidence="1">
    <location>
        <begin position="277"/>
        <end position="287"/>
    </location>
</feature>
<feature type="compositionally biased region" description="Acidic residues" evidence="1">
    <location>
        <begin position="175"/>
        <end position="185"/>
    </location>
</feature>
<feature type="compositionally biased region" description="Low complexity" evidence="1">
    <location>
        <begin position="441"/>
        <end position="455"/>
    </location>
</feature>
<reference evidence="2 3" key="1">
    <citation type="journal article" date="2020" name="ISME J.">
        <title>Uncovering the hidden diversity of litter-decomposition mechanisms in mushroom-forming fungi.</title>
        <authorList>
            <person name="Floudas D."/>
            <person name="Bentzer J."/>
            <person name="Ahren D."/>
            <person name="Johansson T."/>
            <person name="Persson P."/>
            <person name="Tunlid A."/>
        </authorList>
    </citation>
    <scope>NUCLEOTIDE SEQUENCE [LARGE SCALE GENOMIC DNA]</scope>
    <source>
        <strain evidence="2 3">CBS 175.51</strain>
    </source>
</reference>